<proteinExistence type="predicted"/>
<gene>
    <name evidence="1" type="ORF">V9T40_012966</name>
</gene>
<evidence type="ECO:0000313" key="1">
    <source>
        <dbReference type="EMBL" id="KAK7576680.1"/>
    </source>
</evidence>
<dbReference type="AlphaFoldDB" id="A0AAN9T8P4"/>
<keyword evidence="2" id="KW-1185">Reference proteome</keyword>
<dbReference type="EMBL" id="JBBCAQ010000036">
    <property type="protein sequence ID" value="KAK7576680.1"/>
    <property type="molecule type" value="Genomic_DNA"/>
</dbReference>
<evidence type="ECO:0000313" key="2">
    <source>
        <dbReference type="Proteomes" id="UP001367676"/>
    </source>
</evidence>
<dbReference type="Proteomes" id="UP001367676">
    <property type="component" value="Unassembled WGS sequence"/>
</dbReference>
<sequence>MVENKNGLTTDKILIFSFFAHREVLSEYLRSDFSEYSTRNFKSRRIERATKSLYKYEAMAGFEDTTPWSSGWTPSIYPIQTSTLVVITRVYTNVFFVTTENVSA</sequence>
<comment type="caution">
    <text evidence="1">The sequence shown here is derived from an EMBL/GenBank/DDBJ whole genome shotgun (WGS) entry which is preliminary data.</text>
</comment>
<accession>A0AAN9T8P4</accession>
<organism evidence="1 2">
    <name type="scientific">Parthenolecanium corni</name>
    <dbReference type="NCBI Taxonomy" id="536013"/>
    <lineage>
        <taxon>Eukaryota</taxon>
        <taxon>Metazoa</taxon>
        <taxon>Ecdysozoa</taxon>
        <taxon>Arthropoda</taxon>
        <taxon>Hexapoda</taxon>
        <taxon>Insecta</taxon>
        <taxon>Pterygota</taxon>
        <taxon>Neoptera</taxon>
        <taxon>Paraneoptera</taxon>
        <taxon>Hemiptera</taxon>
        <taxon>Sternorrhyncha</taxon>
        <taxon>Coccoidea</taxon>
        <taxon>Coccidae</taxon>
        <taxon>Parthenolecanium</taxon>
    </lineage>
</organism>
<reference evidence="1 2" key="1">
    <citation type="submission" date="2024-03" db="EMBL/GenBank/DDBJ databases">
        <title>Adaptation during the transition from Ophiocordyceps entomopathogen to insect associate is accompanied by gene loss and intensified selection.</title>
        <authorList>
            <person name="Ward C.M."/>
            <person name="Onetto C.A."/>
            <person name="Borneman A.R."/>
        </authorList>
    </citation>
    <scope>NUCLEOTIDE SEQUENCE [LARGE SCALE GENOMIC DNA]</scope>
    <source>
        <strain evidence="1">AWRI1</strain>
        <tissue evidence="1">Single Adult Female</tissue>
    </source>
</reference>
<protein>
    <submittedName>
        <fullName evidence="1">Uncharacterized protein</fullName>
    </submittedName>
</protein>
<name>A0AAN9T8P4_9HEMI</name>